<dbReference type="PROSITE" id="PS50206">
    <property type="entry name" value="RHODANESE_3"/>
    <property type="match status" value="1"/>
</dbReference>
<dbReference type="EMBL" id="CAAHFH010000002">
    <property type="protein sequence ID" value="VGO21410.1"/>
    <property type="molecule type" value="Genomic_DNA"/>
</dbReference>
<accession>A0A6C2UMA6</accession>
<dbReference type="Gene3D" id="3.40.250.10">
    <property type="entry name" value="Rhodanese-like domain"/>
    <property type="match status" value="1"/>
</dbReference>
<organism evidence="2 3">
    <name type="scientific">Pontiella sulfatireligans</name>
    <dbReference type="NCBI Taxonomy" id="2750658"/>
    <lineage>
        <taxon>Bacteria</taxon>
        <taxon>Pseudomonadati</taxon>
        <taxon>Kiritimatiellota</taxon>
        <taxon>Kiritimatiellia</taxon>
        <taxon>Kiritimatiellales</taxon>
        <taxon>Pontiellaceae</taxon>
        <taxon>Pontiella</taxon>
    </lineage>
</organism>
<dbReference type="Pfam" id="PF00581">
    <property type="entry name" value="Rhodanese"/>
    <property type="match status" value="1"/>
</dbReference>
<feature type="domain" description="Rhodanese" evidence="1">
    <location>
        <begin position="67"/>
        <end position="156"/>
    </location>
</feature>
<protein>
    <recommendedName>
        <fullName evidence="1">Rhodanese domain-containing protein</fullName>
    </recommendedName>
</protein>
<gene>
    <name evidence="2" type="ORF">SCARR_03483</name>
</gene>
<dbReference type="SMART" id="SM00450">
    <property type="entry name" value="RHOD"/>
    <property type="match status" value="1"/>
</dbReference>
<evidence type="ECO:0000313" key="2">
    <source>
        <dbReference type="EMBL" id="VGO21410.1"/>
    </source>
</evidence>
<dbReference type="InterPro" id="IPR036873">
    <property type="entry name" value="Rhodanese-like_dom_sf"/>
</dbReference>
<dbReference type="InterPro" id="IPR001763">
    <property type="entry name" value="Rhodanese-like_dom"/>
</dbReference>
<dbReference type="CDD" id="cd00158">
    <property type="entry name" value="RHOD"/>
    <property type="match status" value="1"/>
</dbReference>
<sequence>MNPTLQRIGIILLVSGVLAVVANSVHPRKIPWVQDWSRHVEAKATKQKIKVIPLSVALEKFQTLESIFIDARSAEEFEQGHIPRAASIPFESLDEYFPILGGLIDSGRELILYCKTRECDDALMLAIELQKMGASNLVLYVDGFELWEKHGGEVER</sequence>
<name>A0A6C2UMA6_9BACT</name>
<proteinExistence type="predicted"/>
<dbReference type="RefSeq" id="WP_136062882.1">
    <property type="nucleotide sequence ID" value="NZ_CAAHFH010000002.1"/>
</dbReference>
<reference evidence="2 3" key="1">
    <citation type="submission" date="2019-04" db="EMBL/GenBank/DDBJ databases">
        <authorList>
            <person name="Van Vliet M D."/>
        </authorList>
    </citation>
    <scope>NUCLEOTIDE SEQUENCE [LARGE SCALE GENOMIC DNA]</scope>
    <source>
        <strain evidence="2 3">F21</strain>
    </source>
</reference>
<dbReference type="AlphaFoldDB" id="A0A6C2UMA6"/>
<dbReference type="Proteomes" id="UP000346198">
    <property type="component" value="Unassembled WGS sequence"/>
</dbReference>
<evidence type="ECO:0000313" key="3">
    <source>
        <dbReference type="Proteomes" id="UP000346198"/>
    </source>
</evidence>
<keyword evidence="3" id="KW-1185">Reference proteome</keyword>
<evidence type="ECO:0000259" key="1">
    <source>
        <dbReference type="PROSITE" id="PS50206"/>
    </source>
</evidence>
<dbReference type="SUPFAM" id="SSF52821">
    <property type="entry name" value="Rhodanese/Cell cycle control phosphatase"/>
    <property type="match status" value="1"/>
</dbReference>